<evidence type="ECO:0000256" key="1">
    <source>
        <dbReference type="ARBA" id="ARBA00004613"/>
    </source>
</evidence>
<keyword evidence="8" id="KW-1185">Reference proteome</keyword>
<keyword evidence="4" id="KW-1015">Disulfide bond</keyword>
<comment type="subcellular location">
    <subcellularLocation>
        <location evidence="1">Secreted</location>
    </subcellularLocation>
</comment>
<evidence type="ECO:0000256" key="4">
    <source>
        <dbReference type="ARBA" id="ARBA00023157"/>
    </source>
</evidence>
<dbReference type="EMBL" id="JAPDFR010000006">
    <property type="protein sequence ID" value="KAK0385659.1"/>
    <property type="molecule type" value="Genomic_DNA"/>
</dbReference>
<feature type="domain" description="AA1-like" evidence="6">
    <location>
        <begin position="43"/>
        <end position="176"/>
    </location>
</feature>
<feature type="chain" id="PRO_5041218583" description="AA1-like domain-containing protein" evidence="5">
    <location>
        <begin position="17"/>
        <end position="192"/>
    </location>
</feature>
<evidence type="ECO:0000256" key="5">
    <source>
        <dbReference type="SAM" id="SignalP"/>
    </source>
</evidence>
<evidence type="ECO:0000313" key="7">
    <source>
        <dbReference type="EMBL" id="KAK0385659.1"/>
    </source>
</evidence>
<dbReference type="Pfam" id="PF16541">
    <property type="entry name" value="AltA1"/>
    <property type="match status" value="1"/>
</dbReference>
<gene>
    <name evidence="7" type="ORF">NLU13_6836</name>
</gene>
<dbReference type="Proteomes" id="UP001175261">
    <property type="component" value="Unassembled WGS sequence"/>
</dbReference>
<organism evidence="7 8">
    <name type="scientific">Sarocladium strictum</name>
    <name type="common">Black bundle disease fungus</name>
    <name type="synonym">Acremonium strictum</name>
    <dbReference type="NCBI Taxonomy" id="5046"/>
    <lineage>
        <taxon>Eukaryota</taxon>
        <taxon>Fungi</taxon>
        <taxon>Dikarya</taxon>
        <taxon>Ascomycota</taxon>
        <taxon>Pezizomycotina</taxon>
        <taxon>Sordariomycetes</taxon>
        <taxon>Hypocreomycetidae</taxon>
        <taxon>Hypocreales</taxon>
        <taxon>Sarocladiaceae</taxon>
        <taxon>Sarocladium</taxon>
    </lineage>
</organism>
<evidence type="ECO:0000256" key="2">
    <source>
        <dbReference type="ARBA" id="ARBA00022525"/>
    </source>
</evidence>
<sequence>MVSFLTTLLLAGSALALPNPIASSGGKQPSCMAAGQKVTAWEVENFDYHASYIFTTPAHQNSWGYVNFTLSNPALSYKPVCTAASSQLSDFFYGDLVYDCQVLPDGSHPSGEGAATFTFSRPTGQLSINQTWACPEEGGQFWAEGGAKLKLDCEEKNYQNKDWQIGQVYSSRTVTCNKVTVEVPVEHISAVL</sequence>
<evidence type="ECO:0000259" key="6">
    <source>
        <dbReference type="Pfam" id="PF16541"/>
    </source>
</evidence>
<evidence type="ECO:0000256" key="3">
    <source>
        <dbReference type="ARBA" id="ARBA00022729"/>
    </source>
</evidence>
<comment type="caution">
    <text evidence="7">The sequence shown here is derived from an EMBL/GenBank/DDBJ whole genome shotgun (WGS) entry which is preliminary data.</text>
</comment>
<reference evidence="7" key="1">
    <citation type="submission" date="2022-10" db="EMBL/GenBank/DDBJ databases">
        <title>Determination and structural analysis of whole genome sequence of Sarocladium strictum F4-1.</title>
        <authorList>
            <person name="Hu L."/>
            <person name="Jiang Y."/>
        </authorList>
    </citation>
    <scope>NUCLEOTIDE SEQUENCE</scope>
    <source>
        <strain evidence="7">F4-1</strain>
    </source>
</reference>
<proteinExistence type="predicted"/>
<dbReference type="GO" id="GO:0005576">
    <property type="term" value="C:extracellular region"/>
    <property type="evidence" value="ECO:0007669"/>
    <property type="project" value="UniProtKB-SubCell"/>
</dbReference>
<dbReference type="AlphaFoldDB" id="A0AA39GFM2"/>
<dbReference type="InterPro" id="IPR032382">
    <property type="entry name" value="AltA1"/>
</dbReference>
<accession>A0AA39GFM2</accession>
<name>A0AA39GFM2_SARSR</name>
<keyword evidence="2" id="KW-0964">Secreted</keyword>
<evidence type="ECO:0000313" key="8">
    <source>
        <dbReference type="Proteomes" id="UP001175261"/>
    </source>
</evidence>
<feature type="signal peptide" evidence="5">
    <location>
        <begin position="1"/>
        <end position="16"/>
    </location>
</feature>
<keyword evidence="3 5" id="KW-0732">Signal</keyword>
<protein>
    <recommendedName>
        <fullName evidence="6">AA1-like domain-containing protein</fullName>
    </recommendedName>
</protein>